<protein>
    <submittedName>
        <fullName evidence="2">Retrotransposon 4 protein</fullName>
    </submittedName>
</protein>
<accession>A0A8X6MB89</accession>
<keyword evidence="3" id="KW-1185">Reference proteome</keyword>
<dbReference type="Proteomes" id="UP000887013">
    <property type="component" value="Unassembled WGS sequence"/>
</dbReference>
<feature type="compositionally biased region" description="Polar residues" evidence="1">
    <location>
        <begin position="8"/>
        <end position="20"/>
    </location>
</feature>
<evidence type="ECO:0000256" key="1">
    <source>
        <dbReference type="SAM" id="MobiDB-lite"/>
    </source>
</evidence>
<name>A0A8X6MB89_NEPPI</name>
<organism evidence="2 3">
    <name type="scientific">Nephila pilipes</name>
    <name type="common">Giant wood spider</name>
    <name type="synonym">Nephila maculata</name>
    <dbReference type="NCBI Taxonomy" id="299642"/>
    <lineage>
        <taxon>Eukaryota</taxon>
        <taxon>Metazoa</taxon>
        <taxon>Ecdysozoa</taxon>
        <taxon>Arthropoda</taxon>
        <taxon>Chelicerata</taxon>
        <taxon>Arachnida</taxon>
        <taxon>Araneae</taxon>
        <taxon>Araneomorphae</taxon>
        <taxon>Entelegynae</taxon>
        <taxon>Araneoidea</taxon>
        <taxon>Nephilidae</taxon>
        <taxon>Nephila</taxon>
    </lineage>
</organism>
<proteinExistence type="predicted"/>
<sequence>MKREETSSDSQTDTEVSNNCDVIPPCRSVNHRAPGRPRILRTGKRGRPRKEYGQVSITTDYFGTSPRVQEAFTGPNKTDGENAMKEEHDALIKENAWTLVPRPNHKMVIGSKWILKTKFKEDGTVEKLK</sequence>
<dbReference type="AlphaFoldDB" id="A0A8X6MB89"/>
<gene>
    <name evidence="2" type="primary">RF55_23939</name>
    <name evidence="2" type="ORF">NPIL_292501</name>
</gene>
<feature type="compositionally biased region" description="Basic residues" evidence="1">
    <location>
        <begin position="29"/>
        <end position="48"/>
    </location>
</feature>
<evidence type="ECO:0000313" key="2">
    <source>
        <dbReference type="EMBL" id="GFS43308.1"/>
    </source>
</evidence>
<evidence type="ECO:0000313" key="3">
    <source>
        <dbReference type="Proteomes" id="UP000887013"/>
    </source>
</evidence>
<comment type="caution">
    <text evidence="2">The sequence shown here is derived from an EMBL/GenBank/DDBJ whole genome shotgun (WGS) entry which is preliminary data.</text>
</comment>
<dbReference type="OrthoDB" id="8064578at2759"/>
<dbReference type="EMBL" id="BMAW01090162">
    <property type="protein sequence ID" value="GFS43308.1"/>
    <property type="molecule type" value="Genomic_DNA"/>
</dbReference>
<feature type="region of interest" description="Disordered" evidence="1">
    <location>
        <begin position="1"/>
        <end position="50"/>
    </location>
</feature>
<reference evidence="2" key="1">
    <citation type="submission" date="2020-08" db="EMBL/GenBank/DDBJ databases">
        <title>Multicomponent nature underlies the extraordinary mechanical properties of spider dragline silk.</title>
        <authorList>
            <person name="Kono N."/>
            <person name="Nakamura H."/>
            <person name="Mori M."/>
            <person name="Yoshida Y."/>
            <person name="Ohtoshi R."/>
            <person name="Malay A.D."/>
            <person name="Moran D.A.P."/>
            <person name="Tomita M."/>
            <person name="Numata K."/>
            <person name="Arakawa K."/>
        </authorList>
    </citation>
    <scope>NUCLEOTIDE SEQUENCE</scope>
</reference>